<dbReference type="InterPro" id="IPR019734">
    <property type="entry name" value="TPR_rpt"/>
</dbReference>
<proteinExistence type="predicted"/>
<feature type="signal peptide" evidence="3">
    <location>
        <begin position="1"/>
        <end position="22"/>
    </location>
</feature>
<sequence>MQFIKLFSIKRCGLLVLMFSLAACQTAPETIKQAEQTAETNEVQVPLTEKEKLLQAPNYYLQTSASDDAKAAFEKALTYKKEGKLALAKQHFTNLTLQYPNLSGAYLQLAYLAKHAEQSTQYLEYLEAAVNANKNNYYAANELALLKREKGEFSEALALYDSAIASWPGFAASYINKGILLDLYLDQKEQAVAVYNTYLMLVPEKSQSYRQVATWLVDLEHQLKQRGANENG</sequence>
<gene>
    <name evidence="4" type="ORF">WAE96_09955</name>
</gene>
<organism evidence="4 5">
    <name type="scientific">Pseudoalteromonas spongiae</name>
    <dbReference type="NCBI Taxonomy" id="298657"/>
    <lineage>
        <taxon>Bacteria</taxon>
        <taxon>Pseudomonadati</taxon>
        <taxon>Pseudomonadota</taxon>
        <taxon>Gammaproteobacteria</taxon>
        <taxon>Alteromonadales</taxon>
        <taxon>Pseudoalteromonadaceae</taxon>
        <taxon>Pseudoalteromonas</taxon>
    </lineage>
</organism>
<name>A0ABU8ESP6_9GAMM</name>
<evidence type="ECO:0000256" key="1">
    <source>
        <dbReference type="ARBA" id="ARBA00022737"/>
    </source>
</evidence>
<dbReference type="PROSITE" id="PS51257">
    <property type="entry name" value="PROKAR_LIPOPROTEIN"/>
    <property type="match status" value="1"/>
</dbReference>
<accession>A0ABU8ESP6</accession>
<feature type="chain" id="PRO_5046080904" description="Tetratricopeptide repeat protein" evidence="3">
    <location>
        <begin position="23"/>
        <end position="232"/>
    </location>
</feature>
<evidence type="ECO:0000256" key="2">
    <source>
        <dbReference type="ARBA" id="ARBA00022803"/>
    </source>
</evidence>
<dbReference type="PANTHER" id="PTHR44858:SF1">
    <property type="entry name" value="UDP-N-ACETYLGLUCOSAMINE--PEPTIDE N-ACETYLGLUCOSAMINYLTRANSFERASE SPINDLY-RELATED"/>
    <property type="match status" value="1"/>
</dbReference>
<keyword evidence="2" id="KW-0802">TPR repeat</keyword>
<dbReference type="InterPro" id="IPR050498">
    <property type="entry name" value="Ycf3"/>
</dbReference>
<reference evidence="4 5" key="1">
    <citation type="submission" date="2023-12" db="EMBL/GenBank/DDBJ databases">
        <title>Friends and Foes: Symbiotic and Algicidal bacterial influence on Karenia brevis blooms.</title>
        <authorList>
            <person name="Fei C."/>
            <person name="Mohamed A.R."/>
            <person name="Booker A."/>
            <person name="Arshad M."/>
            <person name="Klass S."/>
            <person name="Ahn S."/>
            <person name="Gilbert P.M."/>
            <person name="Heil C.A."/>
            <person name="Martinez J.M."/>
            <person name="Amin S.A."/>
        </authorList>
    </citation>
    <scope>NUCLEOTIDE SEQUENCE [LARGE SCALE GENOMIC DNA]</scope>
    <source>
        <strain evidence="4 5">CE15</strain>
    </source>
</reference>
<dbReference type="SMART" id="SM00028">
    <property type="entry name" value="TPR"/>
    <property type="match status" value="3"/>
</dbReference>
<evidence type="ECO:0000256" key="3">
    <source>
        <dbReference type="SAM" id="SignalP"/>
    </source>
</evidence>
<dbReference type="EMBL" id="JBAWKS010000001">
    <property type="protein sequence ID" value="MEI4549990.1"/>
    <property type="molecule type" value="Genomic_DNA"/>
</dbReference>
<dbReference type="Gene3D" id="1.25.40.10">
    <property type="entry name" value="Tetratricopeptide repeat domain"/>
    <property type="match status" value="1"/>
</dbReference>
<keyword evidence="5" id="KW-1185">Reference proteome</keyword>
<evidence type="ECO:0000313" key="4">
    <source>
        <dbReference type="EMBL" id="MEI4549990.1"/>
    </source>
</evidence>
<dbReference type="RefSeq" id="WP_336435343.1">
    <property type="nucleotide sequence ID" value="NZ_JBAWKS010000001.1"/>
</dbReference>
<dbReference type="PANTHER" id="PTHR44858">
    <property type="entry name" value="TETRATRICOPEPTIDE REPEAT PROTEIN 6"/>
    <property type="match status" value="1"/>
</dbReference>
<dbReference type="SUPFAM" id="SSF48452">
    <property type="entry name" value="TPR-like"/>
    <property type="match status" value="1"/>
</dbReference>
<keyword evidence="3" id="KW-0732">Signal</keyword>
<evidence type="ECO:0000313" key="5">
    <source>
        <dbReference type="Proteomes" id="UP001382455"/>
    </source>
</evidence>
<protein>
    <recommendedName>
        <fullName evidence="6">Tetratricopeptide repeat protein</fullName>
    </recommendedName>
</protein>
<dbReference type="Proteomes" id="UP001382455">
    <property type="component" value="Unassembled WGS sequence"/>
</dbReference>
<dbReference type="InterPro" id="IPR011990">
    <property type="entry name" value="TPR-like_helical_dom_sf"/>
</dbReference>
<comment type="caution">
    <text evidence="4">The sequence shown here is derived from an EMBL/GenBank/DDBJ whole genome shotgun (WGS) entry which is preliminary data.</text>
</comment>
<evidence type="ECO:0008006" key="6">
    <source>
        <dbReference type="Google" id="ProtNLM"/>
    </source>
</evidence>
<keyword evidence="1" id="KW-0677">Repeat</keyword>